<feature type="binding site" evidence="15">
    <location>
        <position position="139"/>
    </location>
    <ligand>
        <name>S-adenosyl-L-methionine</name>
        <dbReference type="ChEBI" id="CHEBI:59789"/>
        <label>1</label>
    </ligand>
</feature>
<keyword evidence="19" id="KW-1185">Reference proteome</keyword>
<dbReference type="InterPro" id="IPR004558">
    <property type="entry name" value="Coprogen_oxidase_HemN"/>
</dbReference>
<dbReference type="RefSeq" id="WP_188908538.1">
    <property type="nucleotide sequence ID" value="NZ_BMIQ01000003.1"/>
</dbReference>
<dbReference type="SUPFAM" id="SSF102114">
    <property type="entry name" value="Radical SAM enzymes"/>
    <property type="match status" value="1"/>
</dbReference>
<dbReference type="EC" id="1.3.98.3" evidence="14"/>
<evidence type="ECO:0000256" key="1">
    <source>
        <dbReference type="ARBA" id="ARBA00004496"/>
    </source>
</evidence>
<evidence type="ECO:0000256" key="14">
    <source>
        <dbReference type="PIRNR" id="PIRNR000167"/>
    </source>
</evidence>
<feature type="binding site" evidence="16">
    <location>
        <position position="59"/>
    </location>
    <ligand>
        <name>[4Fe-4S] cluster</name>
        <dbReference type="ChEBI" id="CHEBI:49883"/>
        <note>4Fe-4S-S-AdoMet</note>
    </ligand>
</feature>
<dbReference type="AlphaFoldDB" id="A0A916ZLN1"/>
<dbReference type="GO" id="GO:0004109">
    <property type="term" value="F:coproporphyrinogen oxidase activity"/>
    <property type="evidence" value="ECO:0007669"/>
    <property type="project" value="InterPro"/>
</dbReference>
<feature type="binding site" evidence="16">
    <location>
        <position position="55"/>
    </location>
    <ligand>
        <name>[4Fe-4S] cluster</name>
        <dbReference type="ChEBI" id="CHEBI:49883"/>
        <note>4Fe-4S-S-AdoMet</note>
    </ligand>
</feature>
<feature type="binding site" evidence="15">
    <location>
        <position position="49"/>
    </location>
    <ligand>
        <name>S-adenosyl-L-methionine</name>
        <dbReference type="ChEBI" id="CHEBI:59789"/>
        <label>1</label>
    </ligand>
</feature>
<keyword evidence="7 14" id="KW-0949">S-adenosyl-L-methionine</keyword>
<dbReference type="GO" id="GO:0005737">
    <property type="term" value="C:cytoplasm"/>
    <property type="evidence" value="ECO:0007669"/>
    <property type="project" value="UniProtKB-SubCell"/>
</dbReference>
<evidence type="ECO:0000256" key="2">
    <source>
        <dbReference type="ARBA" id="ARBA00004785"/>
    </source>
</evidence>
<evidence type="ECO:0000256" key="15">
    <source>
        <dbReference type="PIRSR" id="PIRSR000167-1"/>
    </source>
</evidence>
<dbReference type="SFLD" id="SFLDG01065">
    <property type="entry name" value="anaerobic_coproporphyrinogen-I"/>
    <property type="match status" value="1"/>
</dbReference>
<organism evidence="18 19">
    <name type="scientific">Aureimonas endophytica</name>
    <dbReference type="NCBI Taxonomy" id="2027858"/>
    <lineage>
        <taxon>Bacteria</taxon>
        <taxon>Pseudomonadati</taxon>
        <taxon>Pseudomonadota</taxon>
        <taxon>Alphaproteobacteria</taxon>
        <taxon>Hyphomicrobiales</taxon>
        <taxon>Aurantimonadaceae</taxon>
        <taxon>Aureimonas</taxon>
    </lineage>
</organism>
<feature type="binding site" evidence="15">
    <location>
        <position position="166"/>
    </location>
    <ligand>
        <name>S-adenosyl-L-methionine</name>
        <dbReference type="ChEBI" id="CHEBI:59789"/>
        <label>2</label>
    </ligand>
</feature>
<dbReference type="PIRSF" id="PIRSF000167">
    <property type="entry name" value="HemN"/>
    <property type="match status" value="1"/>
</dbReference>
<dbReference type="InterPro" id="IPR058240">
    <property type="entry name" value="rSAM_sf"/>
</dbReference>
<accession>A0A916ZLN1</accession>
<comment type="caution">
    <text evidence="18">The sequence shown here is derived from an EMBL/GenBank/DDBJ whole genome shotgun (WGS) entry which is preliminary data.</text>
</comment>
<feature type="binding site" evidence="15">
    <location>
        <position position="237"/>
    </location>
    <ligand>
        <name>S-adenosyl-L-methionine</name>
        <dbReference type="ChEBI" id="CHEBI:59789"/>
        <label>2</label>
    </ligand>
</feature>
<dbReference type="PANTHER" id="PTHR13932:SF6">
    <property type="entry name" value="OXYGEN-INDEPENDENT COPROPORPHYRINOGEN III OXIDASE"/>
    <property type="match status" value="1"/>
</dbReference>
<sequence>MTLARHLAAARVPRYTSYPTAADFTSAVGPEQAARWLGDVASDEPVSAYIHIPYCRDICHYCGCHAKAARRESVIDAFRSTLLAEIALAARHLRDRVAIGRINWGGGTPSILGLDGLASVLSELRDNFDLGALAEHAIELDPRLVDPGFALGLAALGVTRASLGVQDLDPVVQEAIGRFQPQRQVQRAVDVLRAAGIGRLNFDLVYGLPHQTEASLQRTLESVLAMAPDRIAFYGYAHLPSRRANQRLIDESALPGPEARLAQASTIARSLEKAGFERIGIDHFARPDDPLAVAVRQGRLRRNFQGYTDDPNDVLIGFGPSAISKLPGGFAQNASDIGHWRAEVTAGRLATRRGHGFSGDDRNRARVIERLMCTFSTELEETHHRFADELALLRPFAREGLIELEGGHLKLTENGRPFVRLVAAVFDRFRTEAEQAFSEAV</sequence>
<feature type="domain" description="Radical SAM core" evidence="17">
    <location>
        <begin position="40"/>
        <end position="277"/>
    </location>
</feature>
<comment type="cofactor">
    <cofactor evidence="14 16">
        <name>[4Fe-4S] cluster</name>
        <dbReference type="ChEBI" id="CHEBI:49883"/>
    </cofactor>
    <text evidence="14 16">Binds 1 [4Fe-4S] cluster. The cluster is coordinated with 3 cysteines and an exchangeable S-adenosyl-L-methionine.</text>
</comment>
<feature type="binding site" evidence="15">
    <location>
        <begin position="107"/>
        <end position="108"/>
    </location>
    <ligand>
        <name>S-adenosyl-L-methionine</name>
        <dbReference type="ChEBI" id="CHEBI:59789"/>
        <label>2</label>
    </ligand>
</feature>
<evidence type="ECO:0000256" key="3">
    <source>
        <dbReference type="ARBA" id="ARBA00005493"/>
    </source>
</evidence>
<dbReference type="SFLD" id="SFLDS00029">
    <property type="entry name" value="Radical_SAM"/>
    <property type="match status" value="1"/>
</dbReference>
<keyword evidence="6 14" id="KW-0963">Cytoplasm</keyword>
<keyword evidence="12 14" id="KW-0627">Porphyrin biosynthesis</keyword>
<evidence type="ECO:0000256" key="16">
    <source>
        <dbReference type="PIRSR" id="PIRSR000167-2"/>
    </source>
</evidence>
<comment type="similarity">
    <text evidence="3 14">Belongs to the anaerobic coproporphyrinogen-III oxidase family.</text>
</comment>
<dbReference type="SMART" id="SM00729">
    <property type="entry name" value="Elp3"/>
    <property type="match status" value="1"/>
</dbReference>
<dbReference type="CDD" id="cd01335">
    <property type="entry name" value="Radical_SAM"/>
    <property type="match status" value="1"/>
</dbReference>
<dbReference type="Pfam" id="PF04055">
    <property type="entry name" value="Radical_SAM"/>
    <property type="match status" value="1"/>
</dbReference>
<protein>
    <recommendedName>
        <fullName evidence="14">Coproporphyrinogen-III oxidase</fullName>
        <ecNumber evidence="14">1.3.98.3</ecNumber>
    </recommendedName>
</protein>
<evidence type="ECO:0000313" key="19">
    <source>
        <dbReference type="Proteomes" id="UP000644699"/>
    </source>
</evidence>
<dbReference type="InterPro" id="IPR006638">
    <property type="entry name" value="Elp3/MiaA/NifB-like_rSAM"/>
</dbReference>
<reference evidence="18" key="1">
    <citation type="journal article" date="2014" name="Int. J. Syst. Evol. Microbiol.">
        <title>Complete genome sequence of Corynebacterium casei LMG S-19264T (=DSM 44701T), isolated from a smear-ripened cheese.</title>
        <authorList>
            <consortium name="US DOE Joint Genome Institute (JGI-PGF)"/>
            <person name="Walter F."/>
            <person name="Albersmeier A."/>
            <person name="Kalinowski J."/>
            <person name="Ruckert C."/>
        </authorList>
    </citation>
    <scope>NUCLEOTIDE SEQUENCE</scope>
    <source>
        <strain evidence="18">CGMCC 1.15367</strain>
    </source>
</reference>
<comment type="subunit">
    <text evidence="4">Monomer.</text>
</comment>
<comment type="pathway">
    <text evidence="2 14">Porphyrin-containing compound metabolism; protoporphyrin-IX biosynthesis; protoporphyrinogen-IX from coproporphyrinogen-III (AdoMet route): step 1/1.</text>
</comment>
<evidence type="ECO:0000256" key="8">
    <source>
        <dbReference type="ARBA" id="ARBA00022723"/>
    </source>
</evidence>
<reference evidence="18" key="2">
    <citation type="submission" date="2020-09" db="EMBL/GenBank/DDBJ databases">
        <authorList>
            <person name="Sun Q."/>
            <person name="Zhou Y."/>
        </authorList>
    </citation>
    <scope>NUCLEOTIDE SEQUENCE</scope>
    <source>
        <strain evidence="18">CGMCC 1.15367</strain>
    </source>
</reference>
<dbReference type="Proteomes" id="UP000644699">
    <property type="component" value="Unassembled WGS sequence"/>
</dbReference>
<evidence type="ECO:0000313" key="18">
    <source>
        <dbReference type="EMBL" id="GGE03475.1"/>
    </source>
</evidence>
<feature type="binding site" evidence="15">
    <location>
        <position position="106"/>
    </location>
    <ligand>
        <name>S-adenosyl-L-methionine</name>
        <dbReference type="ChEBI" id="CHEBI:59789"/>
        <label>1</label>
    </ligand>
</feature>
<evidence type="ECO:0000256" key="4">
    <source>
        <dbReference type="ARBA" id="ARBA00011245"/>
    </source>
</evidence>
<dbReference type="PANTHER" id="PTHR13932">
    <property type="entry name" value="COPROPORPHYRINIGEN III OXIDASE"/>
    <property type="match status" value="1"/>
</dbReference>
<dbReference type="EMBL" id="BMIQ01000003">
    <property type="protein sequence ID" value="GGE03475.1"/>
    <property type="molecule type" value="Genomic_DNA"/>
</dbReference>
<feature type="binding site" evidence="15">
    <location>
        <position position="178"/>
    </location>
    <ligand>
        <name>S-adenosyl-L-methionine</name>
        <dbReference type="ChEBI" id="CHEBI:59789"/>
        <label>2</label>
    </ligand>
</feature>
<evidence type="ECO:0000256" key="6">
    <source>
        <dbReference type="ARBA" id="ARBA00022490"/>
    </source>
</evidence>
<feature type="binding site" evidence="16">
    <location>
        <position position="62"/>
    </location>
    <ligand>
        <name>[4Fe-4S] cluster</name>
        <dbReference type="ChEBI" id="CHEBI:49883"/>
        <note>4Fe-4S-S-AdoMet</note>
    </ligand>
</feature>
<dbReference type="GO" id="GO:0006782">
    <property type="term" value="P:protoporphyrinogen IX biosynthetic process"/>
    <property type="evidence" value="ECO:0007669"/>
    <property type="project" value="TreeGrafter"/>
</dbReference>
<gene>
    <name evidence="18" type="primary">hemN</name>
    <name evidence="18" type="ORF">GCM10011390_22970</name>
</gene>
<dbReference type="Gene3D" id="3.30.750.200">
    <property type="match status" value="1"/>
</dbReference>
<keyword evidence="8 14" id="KW-0479">Metal-binding</keyword>
<comment type="catalytic activity">
    <reaction evidence="13 14">
        <text>coproporphyrinogen III + 2 S-adenosyl-L-methionine = protoporphyrinogen IX + 2 5'-deoxyadenosine + 2 L-methionine + 2 CO2</text>
        <dbReference type="Rhea" id="RHEA:15425"/>
        <dbReference type="ChEBI" id="CHEBI:16526"/>
        <dbReference type="ChEBI" id="CHEBI:17319"/>
        <dbReference type="ChEBI" id="CHEBI:57307"/>
        <dbReference type="ChEBI" id="CHEBI:57309"/>
        <dbReference type="ChEBI" id="CHEBI:57844"/>
        <dbReference type="ChEBI" id="CHEBI:59789"/>
        <dbReference type="EC" id="1.3.98.3"/>
    </reaction>
</comment>
<dbReference type="InterPro" id="IPR010723">
    <property type="entry name" value="HemN_C"/>
</dbReference>
<keyword evidence="5 14" id="KW-0004">4Fe-4S</keyword>
<dbReference type="GO" id="GO:0051539">
    <property type="term" value="F:4 iron, 4 sulfur cluster binding"/>
    <property type="evidence" value="ECO:0007669"/>
    <property type="project" value="UniProtKB-KW"/>
</dbReference>
<dbReference type="PROSITE" id="PS51918">
    <property type="entry name" value="RADICAL_SAM"/>
    <property type="match status" value="1"/>
</dbReference>
<evidence type="ECO:0000256" key="12">
    <source>
        <dbReference type="ARBA" id="ARBA00023244"/>
    </source>
</evidence>
<name>A0A916ZLN1_9HYPH</name>
<keyword evidence="9 14" id="KW-0560">Oxidoreductase</keyword>
<evidence type="ECO:0000256" key="7">
    <source>
        <dbReference type="ARBA" id="ARBA00022691"/>
    </source>
</evidence>
<feature type="binding site" evidence="15">
    <location>
        <begin position="61"/>
        <end position="63"/>
    </location>
    <ligand>
        <name>S-adenosyl-L-methionine</name>
        <dbReference type="ChEBI" id="CHEBI:59789"/>
        <label>2</label>
    </ligand>
</feature>
<evidence type="ECO:0000256" key="5">
    <source>
        <dbReference type="ARBA" id="ARBA00022485"/>
    </source>
</evidence>
<evidence type="ECO:0000256" key="11">
    <source>
        <dbReference type="ARBA" id="ARBA00023014"/>
    </source>
</evidence>
<feature type="binding site" evidence="15">
    <location>
        <position position="203"/>
    </location>
    <ligand>
        <name>S-adenosyl-L-methionine</name>
        <dbReference type="ChEBI" id="CHEBI:59789"/>
        <label>2</label>
    </ligand>
</feature>
<dbReference type="GO" id="GO:0051989">
    <property type="term" value="F:coproporphyrinogen dehydrogenase activity"/>
    <property type="evidence" value="ECO:0007669"/>
    <property type="project" value="UniProtKB-EC"/>
</dbReference>
<dbReference type="InterPro" id="IPR034505">
    <property type="entry name" value="Coproporphyrinogen-III_oxidase"/>
</dbReference>
<proteinExistence type="inferred from homology"/>
<evidence type="ECO:0000256" key="10">
    <source>
        <dbReference type="ARBA" id="ARBA00023004"/>
    </source>
</evidence>
<feature type="binding site" evidence="15">
    <location>
        <position position="323"/>
    </location>
    <ligand>
        <name>S-adenosyl-L-methionine</name>
        <dbReference type="ChEBI" id="CHEBI:59789"/>
        <label>1</label>
    </ligand>
</feature>
<comment type="subcellular location">
    <subcellularLocation>
        <location evidence="1 14">Cytoplasm</location>
    </subcellularLocation>
</comment>
<dbReference type="NCBIfam" id="TIGR00538">
    <property type="entry name" value="hemN"/>
    <property type="match status" value="1"/>
</dbReference>
<keyword evidence="11 14" id="KW-0411">Iron-sulfur</keyword>
<evidence type="ECO:0000259" key="17">
    <source>
        <dbReference type="PROSITE" id="PS51918"/>
    </source>
</evidence>
<keyword evidence="10 14" id="KW-0408">Iron</keyword>
<dbReference type="GO" id="GO:0046872">
    <property type="term" value="F:metal ion binding"/>
    <property type="evidence" value="ECO:0007669"/>
    <property type="project" value="UniProtKB-KW"/>
</dbReference>
<dbReference type="InterPro" id="IPR007197">
    <property type="entry name" value="rSAM"/>
</dbReference>
<dbReference type="Pfam" id="PF06969">
    <property type="entry name" value="HemN_C"/>
    <property type="match status" value="1"/>
</dbReference>
<evidence type="ECO:0000256" key="9">
    <source>
        <dbReference type="ARBA" id="ARBA00023002"/>
    </source>
</evidence>
<dbReference type="Gene3D" id="1.10.10.920">
    <property type="match status" value="1"/>
</dbReference>
<evidence type="ECO:0000256" key="13">
    <source>
        <dbReference type="ARBA" id="ARBA00048321"/>
    </source>
</evidence>